<dbReference type="Proteomes" id="UP001196413">
    <property type="component" value="Unassembled WGS sequence"/>
</dbReference>
<organism evidence="1 2">
    <name type="scientific">Parelaphostrongylus tenuis</name>
    <name type="common">Meningeal worm</name>
    <dbReference type="NCBI Taxonomy" id="148309"/>
    <lineage>
        <taxon>Eukaryota</taxon>
        <taxon>Metazoa</taxon>
        <taxon>Ecdysozoa</taxon>
        <taxon>Nematoda</taxon>
        <taxon>Chromadorea</taxon>
        <taxon>Rhabditida</taxon>
        <taxon>Rhabditina</taxon>
        <taxon>Rhabditomorpha</taxon>
        <taxon>Strongyloidea</taxon>
        <taxon>Metastrongylidae</taxon>
        <taxon>Parelaphostrongylus</taxon>
    </lineage>
</organism>
<evidence type="ECO:0000313" key="2">
    <source>
        <dbReference type="Proteomes" id="UP001196413"/>
    </source>
</evidence>
<name>A0AAD5MRI2_PARTN</name>
<dbReference type="AlphaFoldDB" id="A0AAD5MRI2"/>
<keyword evidence="2" id="KW-1185">Reference proteome</keyword>
<reference evidence="1" key="1">
    <citation type="submission" date="2021-06" db="EMBL/GenBank/DDBJ databases">
        <title>Parelaphostrongylus tenuis whole genome reference sequence.</title>
        <authorList>
            <person name="Garwood T.J."/>
            <person name="Larsen P.A."/>
            <person name="Fountain-Jones N.M."/>
            <person name="Garbe J.R."/>
            <person name="Macchietto M.G."/>
            <person name="Kania S.A."/>
            <person name="Gerhold R.W."/>
            <person name="Richards J.E."/>
            <person name="Wolf T.M."/>
        </authorList>
    </citation>
    <scope>NUCLEOTIDE SEQUENCE</scope>
    <source>
        <strain evidence="1">MNPRO001-30</strain>
        <tissue evidence="1">Meninges</tissue>
    </source>
</reference>
<sequence>MRILPILSSEICSESVPLADFYVATLTDKRTISSFLRKVPSIPTNFDHLKRVDKMGRVLVQPAAIPLPDALRGILEEFGITDNELLIVKVPAIKPATRQQFDWAKNHWPTSFHPDQKIENLLDGTFLSDEEKLSVYRWCLSAIEVGSIVVQDGKELTSGSHTNRLSWTSCDEYGG</sequence>
<protein>
    <submittedName>
        <fullName evidence="1">Uncharacterized protein</fullName>
    </submittedName>
</protein>
<dbReference type="EMBL" id="JAHQIW010004735">
    <property type="protein sequence ID" value="KAJ1363480.1"/>
    <property type="molecule type" value="Genomic_DNA"/>
</dbReference>
<proteinExistence type="predicted"/>
<accession>A0AAD5MRI2</accession>
<comment type="caution">
    <text evidence="1">The sequence shown here is derived from an EMBL/GenBank/DDBJ whole genome shotgun (WGS) entry which is preliminary data.</text>
</comment>
<gene>
    <name evidence="1" type="ORF">KIN20_023358</name>
</gene>
<evidence type="ECO:0000313" key="1">
    <source>
        <dbReference type="EMBL" id="KAJ1363480.1"/>
    </source>
</evidence>